<dbReference type="AlphaFoldDB" id="A0A5B2V423"/>
<accession>A0A5B2V423</accession>
<dbReference type="EMBL" id="VUOL01000001">
    <property type="protein sequence ID" value="KAA2233704.1"/>
    <property type="molecule type" value="Genomic_DNA"/>
</dbReference>
<evidence type="ECO:0000313" key="2">
    <source>
        <dbReference type="EMBL" id="KAA2233704.1"/>
    </source>
</evidence>
<proteinExistence type="predicted"/>
<reference evidence="2 3" key="1">
    <citation type="submission" date="2019-09" db="EMBL/GenBank/DDBJ databases">
        <title>Draft genome sequence of Pseudomonas brenneri CCUG 51514(T).</title>
        <authorList>
            <person name="Tunovic T."/>
            <person name="Pineiro-Iglesias B."/>
            <person name="Unosson C."/>
            <person name="Inganas E."/>
            <person name="Ohlen M."/>
            <person name="Cardew S."/>
            <person name="Jensie-Markopoulos S."/>
            <person name="Salva-Serra F."/>
            <person name="Jaen-Luchoro D."/>
            <person name="Svensson-Stadler L."/>
            <person name="Chun J."/>
            <person name="Moore E."/>
        </authorList>
    </citation>
    <scope>NUCLEOTIDE SEQUENCE [LARGE SCALE GENOMIC DNA]</scope>
    <source>
        <strain evidence="2 3">CCUG 51514</strain>
    </source>
</reference>
<feature type="transmembrane region" description="Helical" evidence="1">
    <location>
        <begin position="28"/>
        <end position="48"/>
    </location>
</feature>
<gene>
    <name evidence="2" type="ORF">F1720_01375</name>
</gene>
<keyword evidence="1" id="KW-0812">Transmembrane</keyword>
<evidence type="ECO:0000256" key="1">
    <source>
        <dbReference type="SAM" id="Phobius"/>
    </source>
</evidence>
<name>A0A5B2V423_9PSED</name>
<keyword evidence="1" id="KW-0472">Membrane</keyword>
<dbReference type="Proteomes" id="UP000325296">
    <property type="component" value="Unassembled WGS sequence"/>
</dbReference>
<evidence type="ECO:0000313" key="3">
    <source>
        <dbReference type="Proteomes" id="UP000325296"/>
    </source>
</evidence>
<protein>
    <submittedName>
        <fullName evidence="2">Uncharacterized protein</fullName>
    </submittedName>
</protein>
<sequence>MAIAVAVAVAVAVAIAVAVAVAVAIAVAVAVAVAIAIAITEAVAVVAITGRGSIEELVIHRGLHGVRGCGDVVAVCNYNRQVVFLLVALTGGDVDTHVAGTVVGRVVQRGIVLHALAFEVVLFALLIDIDQGENQV</sequence>
<organism evidence="2 3">
    <name type="scientific">Pseudomonas brenneri</name>
    <dbReference type="NCBI Taxonomy" id="129817"/>
    <lineage>
        <taxon>Bacteria</taxon>
        <taxon>Pseudomonadati</taxon>
        <taxon>Pseudomonadota</taxon>
        <taxon>Gammaproteobacteria</taxon>
        <taxon>Pseudomonadales</taxon>
        <taxon>Pseudomonadaceae</taxon>
        <taxon>Pseudomonas</taxon>
    </lineage>
</organism>
<keyword evidence="1" id="KW-1133">Transmembrane helix</keyword>
<comment type="caution">
    <text evidence="2">The sequence shown here is derived from an EMBL/GenBank/DDBJ whole genome shotgun (WGS) entry which is preliminary data.</text>
</comment>